<feature type="compositionally biased region" description="Basic and acidic residues" evidence="2">
    <location>
        <begin position="222"/>
        <end position="235"/>
    </location>
</feature>
<evidence type="ECO:0000256" key="1">
    <source>
        <dbReference type="PROSITE-ProRule" id="PRU00047"/>
    </source>
</evidence>
<feature type="domain" description="CCHC-type" evidence="3">
    <location>
        <begin position="284"/>
        <end position="299"/>
    </location>
</feature>
<dbReference type="STRING" id="1561998.A0A1I7T0J7"/>
<dbReference type="Gene3D" id="2.40.70.10">
    <property type="entry name" value="Acid Proteases"/>
    <property type="match status" value="1"/>
</dbReference>
<evidence type="ECO:0000259" key="3">
    <source>
        <dbReference type="PROSITE" id="PS50158"/>
    </source>
</evidence>
<organism evidence="4 5">
    <name type="scientific">Caenorhabditis tropicalis</name>
    <dbReference type="NCBI Taxonomy" id="1561998"/>
    <lineage>
        <taxon>Eukaryota</taxon>
        <taxon>Metazoa</taxon>
        <taxon>Ecdysozoa</taxon>
        <taxon>Nematoda</taxon>
        <taxon>Chromadorea</taxon>
        <taxon>Rhabditida</taxon>
        <taxon>Rhabditina</taxon>
        <taxon>Rhabditomorpha</taxon>
        <taxon>Rhabditoidea</taxon>
        <taxon>Rhabditidae</taxon>
        <taxon>Peloderinae</taxon>
        <taxon>Caenorhabditis</taxon>
    </lineage>
</organism>
<dbReference type="PROSITE" id="PS50158">
    <property type="entry name" value="ZF_CCHC"/>
    <property type="match status" value="1"/>
</dbReference>
<evidence type="ECO:0000256" key="2">
    <source>
        <dbReference type="SAM" id="MobiDB-lite"/>
    </source>
</evidence>
<proteinExistence type="predicted"/>
<dbReference type="CDD" id="cd00303">
    <property type="entry name" value="retropepsin_like"/>
    <property type="match status" value="1"/>
</dbReference>
<dbReference type="InterPro" id="IPR021109">
    <property type="entry name" value="Peptidase_aspartic_dom_sf"/>
</dbReference>
<dbReference type="SMART" id="SM00343">
    <property type="entry name" value="ZnF_C2HC"/>
    <property type="match status" value="1"/>
</dbReference>
<feature type="region of interest" description="Disordered" evidence="2">
    <location>
        <begin position="186"/>
        <end position="253"/>
    </location>
</feature>
<keyword evidence="4" id="KW-1185">Reference proteome</keyword>
<protein>
    <submittedName>
        <fullName evidence="5">CCHC-type domain-containing protein</fullName>
    </submittedName>
</protein>
<evidence type="ECO:0000313" key="5">
    <source>
        <dbReference type="WBParaSite" id="Csp11.Scaffold445.g1253.t1"/>
    </source>
</evidence>
<dbReference type="GO" id="GO:0008270">
    <property type="term" value="F:zinc ion binding"/>
    <property type="evidence" value="ECO:0007669"/>
    <property type="project" value="UniProtKB-KW"/>
</dbReference>
<dbReference type="Proteomes" id="UP000095282">
    <property type="component" value="Unplaced"/>
</dbReference>
<dbReference type="WBParaSite" id="Csp11.Scaffold445.g1253.t1">
    <property type="protein sequence ID" value="Csp11.Scaffold445.g1253.t1"/>
    <property type="gene ID" value="Csp11.Scaffold445.g1253"/>
</dbReference>
<reference evidence="5" key="1">
    <citation type="submission" date="2016-11" db="UniProtKB">
        <authorList>
            <consortium name="WormBaseParasite"/>
        </authorList>
    </citation>
    <scope>IDENTIFICATION</scope>
</reference>
<keyword evidence="1" id="KW-0863">Zinc-finger</keyword>
<keyword evidence="1" id="KW-0862">Zinc</keyword>
<dbReference type="eggNOG" id="ENOG502QT1S">
    <property type="taxonomic scope" value="Eukaryota"/>
</dbReference>
<dbReference type="SUPFAM" id="SSF57756">
    <property type="entry name" value="Retrovirus zinc finger-like domains"/>
    <property type="match status" value="1"/>
</dbReference>
<keyword evidence="1" id="KW-0479">Metal-binding</keyword>
<dbReference type="InterPro" id="IPR001878">
    <property type="entry name" value="Znf_CCHC"/>
</dbReference>
<dbReference type="GO" id="GO:0005737">
    <property type="term" value="C:cytoplasm"/>
    <property type="evidence" value="ECO:0007669"/>
    <property type="project" value="UniProtKB-ARBA"/>
</dbReference>
<name>A0A1I7T0J7_9PELO</name>
<feature type="compositionally biased region" description="Polar residues" evidence="2">
    <location>
        <begin position="309"/>
        <end position="322"/>
    </location>
</feature>
<feature type="compositionally biased region" description="Polar residues" evidence="2">
    <location>
        <begin position="244"/>
        <end position="253"/>
    </location>
</feature>
<feature type="compositionally biased region" description="Polar residues" evidence="2">
    <location>
        <begin position="186"/>
        <end position="195"/>
    </location>
</feature>
<dbReference type="Gene3D" id="4.10.60.10">
    <property type="entry name" value="Zinc finger, CCHC-type"/>
    <property type="match status" value="1"/>
</dbReference>
<dbReference type="AlphaFoldDB" id="A0A1I7T0J7"/>
<dbReference type="InterPro" id="IPR036875">
    <property type="entry name" value="Znf_CCHC_sf"/>
</dbReference>
<evidence type="ECO:0000313" key="4">
    <source>
        <dbReference type="Proteomes" id="UP000095282"/>
    </source>
</evidence>
<accession>A0A1I7T0J7</accession>
<dbReference type="GO" id="GO:0019899">
    <property type="term" value="F:enzyme binding"/>
    <property type="evidence" value="ECO:0007669"/>
    <property type="project" value="UniProtKB-ARBA"/>
</dbReference>
<dbReference type="GO" id="GO:0003676">
    <property type="term" value="F:nucleic acid binding"/>
    <property type="evidence" value="ECO:0007669"/>
    <property type="project" value="InterPro"/>
</dbReference>
<feature type="region of interest" description="Disordered" evidence="2">
    <location>
        <begin position="301"/>
        <end position="322"/>
    </location>
</feature>
<sequence>MLLEQTLPEPAKFSADKTSVSISSFEKTFKMKYGRLTEEQQIVLLENKFLVGKALIAYKGLADHEKHSVRDILQAMSNRLRVSVEDETRRAKNLWDNIRIQEHQTMEDFCLHLDEVARIAFKRVQPVELSSIKTAKVLKAAALRNESLRCIMDNKLADTPEINQYDVCRVIAIRFETALKDSQAERLQNSKYSSYSEKKTNRIQSVHPNQMQSSSNLHKSTRHSEIEVVEDESKKMWRNKQKPESNPATASTSTCNECQQVGCHEPSCSKAPRYQPRSTANVQCYDCKEMGHYATKCPKREQTNKTKVTEQTQKSDTVPQQKNSVQTIEEKCLTMGNVNLKKENTIRDSSEKGQVGISDVEVILDSGSCISLISYRTWERILKENGKDWARRMRVVDTEGKSVIVANCATMHLKKCVTVPISIRDKTSKILLYLADVERESIILGIGYFEALGIQMKFVEEGRNVKLTKAVRLLPGERKLVEVSVEGILPKEVECCLINPIIDVLATAICRIDHTGKAVLQMCNFGEDAVFLAKNQKVGTGELTNFQVLNETMEPDKLQQLIQEMSLEEKFKESESIAIGEVMNIEDACVRFHTVCEHLNRDPSDGLDKVW</sequence>
<feature type="compositionally biased region" description="Polar residues" evidence="2">
    <location>
        <begin position="202"/>
        <end position="218"/>
    </location>
</feature>